<dbReference type="PROSITE" id="PS50926">
    <property type="entry name" value="TRAM"/>
    <property type="match status" value="1"/>
</dbReference>
<keyword evidence="2 4" id="KW-0808">Transferase</keyword>
<accession>K1XI13</accession>
<dbReference type="SUPFAM" id="SSF50249">
    <property type="entry name" value="Nucleic acid-binding proteins"/>
    <property type="match status" value="1"/>
</dbReference>
<dbReference type="AlphaFoldDB" id="K1XI13"/>
<feature type="binding site" evidence="4">
    <location>
        <position position="381"/>
    </location>
    <ligand>
        <name>S-adenosyl-L-methionine</name>
        <dbReference type="ChEBI" id="CHEBI:59789"/>
    </ligand>
</feature>
<dbReference type="PANTHER" id="PTHR11061:SF30">
    <property type="entry name" value="TRNA (URACIL(54)-C(5))-METHYLTRANSFERASE"/>
    <property type="match status" value="1"/>
</dbReference>
<dbReference type="GO" id="GO:0070475">
    <property type="term" value="P:rRNA base methylation"/>
    <property type="evidence" value="ECO:0007669"/>
    <property type="project" value="TreeGrafter"/>
</dbReference>
<feature type="active site" description="Nucleophile" evidence="4">
    <location>
        <position position="486"/>
    </location>
</feature>
<evidence type="ECO:0000256" key="5">
    <source>
        <dbReference type="PROSITE-ProRule" id="PRU10015"/>
    </source>
</evidence>
<gene>
    <name evidence="7" type="ORF">ACD_80C00167G0030</name>
</gene>
<comment type="similarity">
    <text evidence="4">Belongs to the class I-like SAM-binding methyltransferase superfamily. RNA M5U methyltransferase family.</text>
</comment>
<dbReference type="Gene3D" id="2.40.50.140">
    <property type="entry name" value="Nucleic acid-binding proteins"/>
    <property type="match status" value="1"/>
</dbReference>
<reference evidence="7" key="1">
    <citation type="journal article" date="2012" name="Science">
        <title>Fermentation, hydrogen, and sulfur metabolism in multiple uncultivated bacterial phyla.</title>
        <authorList>
            <person name="Wrighton K.C."/>
            <person name="Thomas B.C."/>
            <person name="Sharon I."/>
            <person name="Miller C.S."/>
            <person name="Castelle C.J."/>
            <person name="VerBerkmoes N.C."/>
            <person name="Wilkins M.J."/>
            <person name="Hettich R.L."/>
            <person name="Lipton M.S."/>
            <person name="Williams K.H."/>
            <person name="Long P.E."/>
            <person name="Banfield J.F."/>
        </authorList>
    </citation>
    <scope>NUCLEOTIDE SEQUENCE [LARGE SCALE GENOMIC DNA]</scope>
</reference>
<dbReference type="InterPro" id="IPR029063">
    <property type="entry name" value="SAM-dependent_MTases_sf"/>
</dbReference>
<feature type="binding site" evidence="4">
    <location>
        <position position="353"/>
    </location>
    <ligand>
        <name>S-adenosyl-L-methionine</name>
        <dbReference type="ChEBI" id="CHEBI:59789"/>
    </ligand>
</feature>
<dbReference type="PROSITE" id="PS51687">
    <property type="entry name" value="SAM_MT_RNA_M5U"/>
    <property type="match status" value="1"/>
</dbReference>
<feature type="binding site" evidence="4">
    <location>
        <position position="456"/>
    </location>
    <ligand>
        <name>S-adenosyl-L-methionine</name>
        <dbReference type="ChEBI" id="CHEBI:59789"/>
    </ligand>
</feature>
<dbReference type="InterPro" id="IPR010280">
    <property type="entry name" value="U5_MeTrfase_fam"/>
</dbReference>
<sequence>MTKILNRIKIDKIGYGGVGLARMSDGKRILIKWGALPGSIVDLKIVKQRKDYVEAHITRVQELDPKIVDGKIFCPHFFSLLSSNEENTKPRKIGCWGCKWQMLSYGNQLKLKEDIVNDAFTKIKRKLPDLQVLTIIGSPQEKNYRNKIEFSFGKYITNILKDWNVETLKDEKKKELNVLSDRSVGFHKQGEFSKIIDIDNCGLISDEANAIFQHIKGLCTTSGLPVHDQMTHQGFFRHLVIREGTNTQQFLINLAVADNDLTGEKIQKWDTLLETFKQDVFLKEKITSFVITYNNSLADVVKSEECRTVTFRGEWSIYEALKFQVSPDSKIENREEDWTITATFRVSPFSFFQTNTLWAQQLFTQAMKMVGNIEGTILDLYCGTGTIGISFLKVGKGNKLVGIEIVEEAIRDAWYNAKINGVENKVTFLANPAEKAFTKTPEIRNKLNNLGLVIIDPPRDGLHKNVVEMICDIKKESDFKLLYISCNPVTMVRDIELLVAWGFTIKEIQPVDMFPQTHHIECIWVLT</sequence>
<evidence type="ECO:0000259" key="6">
    <source>
        <dbReference type="PROSITE" id="PS50926"/>
    </source>
</evidence>
<dbReference type="InterPro" id="IPR030391">
    <property type="entry name" value="MeTrfase_TrmA_CS"/>
</dbReference>
<keyword evidence="1 4" id="KW-0489">Methyltransferase</keyword>
<evidence type="ECO:0000256" key="1">
    <source>
        <dbReference type="ARBA" id="ARBA00022603"/>
    </source>
</evidence>
<dbReference type="CDD" id="cd02440">
    <property type="entry name" value="AdoMet_MTases"/>
    <property type="match status" value="1"/>
</dbReference>
<dbReference type="EMBL" id="AMFJ01036174">
    <property type="protein sequence ID" value="EKD24732.1"/>
    <property type="molecule type" value="Genomic_DNA"/>
</dbReference>
<dbReference type="Gene3D" id="2.40.50.1070">
    <property type="match status" value="1"/>
</dbReference>
<dbReference type="InterPro" id="IPR002792">
    <property type="entry name" value="TRAM_dom"/>
</dbReference>
<dbReference type="PROSITE" id="PS01230">
    <property type="entry name" value="TRMA_1"/>
    <property type="match status" value="1"/>
</dbReference>
<name>K1XI13_9BACT</name>
<dbReference type="InterPro" id="IPR012340">
    <property type="entry name" value="NA-bd_OB-fold"/>
</dbReference>
<dbReference type="SUPFAM" id="SSF53335">
    <property type="entry name" value="S-adenosyl-L-methionine-dependent methyltransferases"/>
    <property type="match status" value="1"/>
</dbReference>
<organism evidence="7">
    <name type="scientific">uncultured bacterium</name>
    <name type="common">gcode 4</name>
    <dbReference type="NCBI Taxonomy" id="1234023"/>
    <lineage>
        <taxon>Bacteria</taxon>
        <taxon>environmental samples</taxon>
    </lineage>
</organism>
<dbReference type="InterPro" id="IPR030390">
    <property type="entry name" value="MeTrfase_TrmA_AS"/>
</dbReference>
<evidence type="ECO:0000256" key="4">
    <source>
        <dbReference type="PROSITE-ProRule" id="PRU01024"/>
    </source>
</evidence>
<keyword evidence="3 4" id="KW-0949">S-adenosyl-L-methionine</keyword>
<evidence type="ECO:0000313" key="7">
    <source>
        <dbReference type="EMBL" id="EKD24732.1"/>
    </source>
</evidence>
<dbReference type="GO" id="GO:0070041">
    <property type="term" value="F:rRNA (uridine-C5-)-methyltransferase activity"/>
    <property type="evidence" value="ECO:0007669"/>
    <property type="project" value="TreeGrafter"/>
</dbReference>
<proteinExistence type="inferred from homology"/>
<dbReference type="Pfam" id="PF05958">
    <property type="entry name" value="tRNA_U5-meth_tr"/>
    <property type="match status" value="1"/>
</dbReference>
<evidence type="ECO:0000256" key="2">
    <source>
        <dbReference type="ARBA" id="ARBA00022679"/>
    </source>
</evidence>
<evidence type="ECO:0000256" key="3">
    <source>
        <dbReference type="ARBA" id="ARBA00022691"/>
    </source>
</evidence>
<dbReference type="PANTHER" id="PTHR11061">
    <property type="entry name" value="RNA M5U METHYLTRANSFERASE"/>
    <property type="match status" value="1"/>
</dbReference>
<dbReference type="Gene3D" id="3.40.50.150">
    <property type="entry name" value="Vaccinia Virus protein VP39"/>
    <property type="match status" value="1"/>
</dbReference>
<comment type="caution">
    <text evidence="7">The sequence shown here is derived from an EMBL/GenBank/DDBJ whole genome shotgun (WGS) entry which is preliminary data.</text>
</comment>
<dbReference type="PROSITE" id="PS01231">
    <property type="entry name" value="TRMA_2"/>
    <property type="match status" value="1"/>
</dbReference>
<feature type="active site" evidence="5">
    <location>
        <position position="486"/>
    </location>
</feature>
<protein>
    <submittedName>
        <fullName evidence="7">RNA methyltransferase</fullName>
    </submittedName>
</protein>
<feature type="domain" description="TRAM" evidence="6">
    <location>
        <begin position="1"/>
        <end position="59"/>
    </location>
</feature>
<feature type="binding site" evidence="4">
    <location>
        <position position="404"/>
    </location>
    <ligand>
        <name>S-adenosyl-L-methionine</name>
        <dbReference type="ChEBI" id="CHEBI:59789"/>
    </ligand>
</feature>